<keyword evidence="8" id="KW-0732">Signal</keyword>
<dbReference type="Pfam" id="PF04151">
    <property type="entry name" value="PPC"/>
    <property type="match status" value="1"/>
</dbReference>
<dbReference type="InterPro" id="IPR000209">
    <property type="entry name" value="Peptidase_S8/S53_dom"/>
</dbReference>
<feature type="active site" description="Charge relay system" evidence="5">
    <location>
        <position position="380"/>
    </location>
</feature>
<comment type="similarity">
    <text evidence="1 5 6">Belongs to the peptidase S8 family.</text>
</comment>
<evidence type="ECO:0000313" key="11">
    <source>
        <dbReference type="EMBL" id="GGK11859.1"/>
    </source>
</evidence>
<feature type="domain" description="Peptidase C-terminal archaeal/bacterial" evidence="10">
    <location>
        <begin position="945"/>
        <end position="1011"/>
    </location>
</feature>
<dbReference type="EMBL" id="BMQC01000001">
    <property type="protein sequence ID" value="GGK11859.1"/>
    <property type="molecule type" value="Genomic_DNA"/>
</dbReference>
<dbReference type="InterPro" id="IPR022398">
    <property type="entry name" value="Peptidase_S8_His-AS"/>
</dbReference>
<feature type="signal peptide" evidence="8">
    <location>
        <begin position="1"/>
        <end position="25"/>
    </location>
</feature>
<feature type="active site" description="Charge relay system" evidence="5">
    <location>
        <position position="201"/>
    </location>
</feature>
<sequence>MSPPTRPAPWGAGLIAAGLVAGSLAAVGAPAAAAPAATHPGAPAAAAPPKQAPVDTLDVQDMRLLAEAEATKTTHVDLMVVTDKGRTARVAHRLRRLGGRVAARSDALGYLHVRVPTDAALRAAALPGVAAVDLNERLGSPEPARPAAAGPRRSNRPAPSAPGADTGADNPFLPVGETGVTALRRTDPRFDGRGVTIGILDSGVAVDHPALARTTTGERKIVDWFTATAPLVEGDGTWLPMLTTVTGPRFTAAGRTWTGPAGSYRFGTFVEAQTDGPDCENCGDANRDGDTDDIFGVLYDPASHDIRVDNDLDRDFADGPALRPYRERYQVEYFGTDRPATPVADRMPFVVEYREDVDLSPAGRDEVADFVNIGIVDGSHGTHVAGIAAGNDLMGNAAFDGAAPGAKIVSARACTFSGGCTAAALTDGLVELVTRRGVDVVNISIGGLPALNDGRNARALLYNRVITDYGVQLFISAGNSGPGLNTVGDPSVADLAVSVGASVSRATWLHNYGAVVRAEYGMFPFSSRGPREDGGLKPEIVAPGAAVSATPLWQDGAPVPEAGYALPVGYAMFNGTSMAAPQTTGAAAALLSAARARGVAVTPAALRRALAGTARPLPDQPTYVQGHGLVDVPAAWRQLRSAPQARQYTVDAPVCTPLSENLAVPHRGAGLYNRCAPAAGGHRAGQEKQYRITLTRTTGRAGAVRHRLTWAGNDGTFSGPDDVLLARGRPTAVTVTARPRAGVHSAILRVDDPRTALLDAEVSAVVAAPQARLTAPAYRRTVQAVTGRSVARSYVVEVPAGAEALELHLSGIATGSQTRFIATNPYGVPIDSSSSLQCYTNFSDAAECNPVRRSYAAPMPGLWEVTVESRRTTPVLANPFTLTAAALGVDVDPAVLTVPSVAAGGEVPVHWSLTNRFAETTVTGRGGPLGSLLRRRPSIADGAEQTYALDVPAGARRLTVTIGNPADLGADLDLGLLRDGALVGVSADGDSEESVTLADPAAGRYTVIVQGYAVPAGTTAYDYLDAFYAPVLGTLAPAARPRHLPGGESAELTGVLRAGAAPGAGRKLTGELDLVTEFGTVVGRGTVVVDAVT</sequence>
<dbReference type="PANTHER" id="PTHR43806">
    <property type="entry name" value="PEPTIDASE S8"/>
    <property type="match status" value="1"/>
</dbReference>
<dbReference type="Pfam" id="PF00082">
    <property type="entry name" value="Peptidase_S8"/>
    <property type="match status" value="1"/>
</dbReference>
<feature type="active site" description="Charge relay system" evidence="5">
    <location>
        <position position="577"/>
    </location>
</feature>
<dbReference type="Proteomes" id="UP000662200">
    <property type="component" value="Unassembled WGS sequence"/>
</dbReference>
<evidence type="ECO:0000313" key="12">
    <source>
        <dbReference type="Proteomes" id="UP000662200"/>
    </source>
</evidence>
<evidence type="ECO:0000256" key="8">
    <source>
        <dbReference type="SAM" id="SignalP"/>
    </source>
</evidence>
<evidence type="ECO:0000256" key="4">
    <source>
        <dbReference type="ARBA" id="ARBA00022825"/>
    </source>
</evidence>
<dbReference type="InterPro" id="IPR007280">
    <property type="entry name" value="Peptidase_C_arc/bac"/>
</dbReference>
<dbReference type="InterPro" id="IPR050131">
    <property type="entry name" value="Peptidase_S8_subtilisin-like"/>
</dbReference>
<dbReference type="Gene3D" id="2.60.120.380">
    <property type="match status" value="1"/>
</dbReference>
<keyword evidence="3 5" id="KW-0378">Hydrolase</keyword>
<evidence type="ECO:0000259" key="10">
    <source>
        <dbReference type="Pfam" id="PF04151"/>
    </source>
</evidence>
<keyword evidence="12" id="KW-1185">Reference proteome</keyword>
<dbReference type="PROSITE" id="PS00137">
    <property type="entry name" value="SUBTILASE_HIS"/>
    <property type="match status" value="1"/>
</dbReference>
<feature type="chain" id="PRO_5039292931" evidence="8">
    <location>
        <begin position="26"/>
        <end position="1093"/>
    </location>
</feature>
<dbReference type="PRINTS" id="PR00723">
    <property type="entry name" value="SUBTILISIN"/>
</dbReference>
<keyword evidence="4 5" id="KW-0720">Serine protease</keyword>
<dbReference type="InterPro" id="IPR023828">
    <property type="entry name" value="Peptidase_S8_Ser-AS"/>
</dbReference>
<dbReference type="GO" id="GO:0004252">
    <property type="term" value="F:serine-type endopeptidase activity"/>
    <property type="evidence" value="ECO:0007669"/>
    <property type="project" value="UniProtKB-UniRule"/>
</dbReference>
<evidence type="ECO:0000256" key="2">
    <source>
        <dbReference type="ARBA" id="ARBA00022670"/>
    </source>
</evidence>
<dbReference type="GO" id="GO:0006508">
    <property type="term" value="P:proteolysis"/>
    <property type="evidence" value="ECO:0007669"/>
    <property type="project" value="UniProtKB-KW"/>
</dbReference>
<dbReference type="PROSITE" id="PS00136">
    <property type="entry name" value="SUBTILASE_ASP"/>
    <property type="match status" value="1"/>
</dbReference>
<evidence type="ECO:0000256" key="5">
    <source>
        <dbReference type="PROSITE-ProRule" id="PRU01240"/>
    </source>
</evidence>
<protein>
    <submittedName>
        <fullName evidence="11">Serine protease</fullName>
    </submittedName>
</protein>
<dbReference type="AlphaFoldDB" id="A0A8J3BCL1"/>
<dbReference type="InterPro" id="IPR036852">
    <property type="entry name" value="Peptidase_S8/S53_dom_sf"/>
</dbReference>
<proteinExistence type="inferred from homology"/>
<reference evidence="11" key="1">
    <citation type="journal article" date="2014" name="Int. J. Syst. Evol. Microbiol.">
        <title>Complete genome sequence of Corynebacterium casei LMG S-19264T (=DSM 44701T), isolated from a smear-ripened cheese.</title>
        <authorList>
            <consortium name="US DOE Joint Genome Institute (JGI-PGF)"/>
            <person name="Walter F."/>
            <person name="Albersmeier A."/>
            <person name="Kalinowski J."/>
            <person name="Ruckert C."/>
        </authorList>
    </citation>
    <scope>NUCLEOTIDE SEQUENCE</scope>
    <source>
        <strain evidence="11">JCM 3091</strain>
    </source>
</reference>
<reference evidence="11" key="2">
    <citation type="submission" date="2020-09" db="EMBL/GenBank/DDBJ databases">
        <authorList>
            <person name="Sun Q."/>
            <person name="Ohkuma M."/>
        </authorList>
    </citation>
    <scope>NUCLEOTIDE SEQUENCE</scope>
    <source>
        <strain evidence="11">JCM 3091</strain>
    </source>
</reference>
<evidence type="ECO:0000259" key="9">
    <source>
        <dbReference type="Pfam" id="PF00082"/>
    </source>
</evidence>
<dbReference type="PROSITE" id="PS00138">
    <property type="entry name" value="SUBTILASE_SER"/>
    <property type="match status" value="1"/>
</dbReference>
<gene>
    <name evidence="11" type="ORF">GCM10010124_00630</name>
</gene>
<dbReference type="RefSeq" id="WP_229789237.1">
    <property type="nucleotide sequence ID" value="NZ_BMQC01000001.1"/>
</dbReference>
<dbReference type="Gene3D" id="3.40.50.200">
    <property type="entry name" value="Peptidase S8/S53 domain"/>
    <property type="match status" value="2"/>
</dbReference>
<dbReference type="PROSITE" id="PS51892">
    <property type="entry name" value="SUBTILASE"/>
    <property type="match status" value="1"/>
</dbReference>
<feature type="domain" description="Peptidase S8/S53" evidence="9">
    <location>
        <begin position="192"/>
        <end position="628"/>
    </location>
</feature>
<feature type="compositionally biased region" description="Low complexity" evidence="7">
    <location>
        <begin position="140"/>
        <end position="164"/>
    </location>
</feature>
<dbReference type="InterPro" id="IPR015500">
    <property type="entry name" value="Peptidase_S8_subtilisin-rel"/>
</dbReference>
<feature type="region of interest" description="Disordered" evidence="7">
    <location>
        <begin position="137"/>
        <end position="176"/>
    </location>
</feature>
<keyword evidence="2 5" id="KW-0645">Protease</keyword>
<accession>A0A8J3BCL1</accession>
<dbReference type="PANTHER" id="PTHR43806:SF11">
    <property type="entry name" value="CEREVISIN-RELATED"/>
    <property type="match status" value="1"/>
</dbReference>
<dbReference type="SUPFAM" id="SSF52743">
    <property type="entry name" value="Subtilisin-like"/>
    <property type="match status" value="1"/>
</dbReference>
<organism evidence="11 12">
    <name type="scientific">Pilimelia terevasa</name>
    <dbReference type="NCBI Taxonomy" id="53372"/>
    <lineage>
        <taxon>Bacteria</taxon>
        <taxon>Bacillati</taxon>
        <taxon>Actinomycetota</taxon>
        <taxon>Actinomycetes</taxon>
        <taxon>Micromonosporales</taxon>
        <taxon>Micromonosporaceae</taxon>
        <taxon>Pilimelia</taxon>
    </lineage>
</organism>
<evidence type="ECO:0000256" key="7">
    <source>
        <dbReference type="SAM" id="MobiDB-lite"/>
    </source>
</evidence>
<comment type="caution">
    <text evidence="11">The sequence shown here is derived from an EMBL/GenBank/DDBJ whole genome shotgun (WGS) entry which is preliminary data.</text>
</comment>
<evidence type="ECO:0000256" key="3">
    <source>
        <dbReference type="ARBA" id="ARBA00022801"/>
    </source>
</evidence>
<evidence type="ECO:0000256" key="6">
    <source>
        <dbReference type="RuleBase" id="RU003355"/>
    </source>
</evidence>
<evidence type="ECO:0000256" key="1">
    <source>
        <dbReference type="ARBA" id="ARBA00011073"/>
    </source>
</evidence>
<name>A0A8J3BCL1_9ACTN</name>
<dbReference type="InterPro" id="IPR023827">
    <property type="entry name" value="Peptidase_S8_Asp-AS"/>
</dbReference>